<evidence type="ECO:0000313" key="3">
    <source>
        <dbReference type="Proteomes" id="UP000095751"/>
    </source>
</evidence>
<keyword evidence="1" id="KW-0472">Membrane</keyword>
<dbReference type="AlphaFoldDB" id="A0A1E7EZ56"/>
<proteinExistence type="predicted"/>
<keyword evidence="3" id="KW-1185">Reference proteome</keyword>
<dbReference type="EMBL" id="KV784369">
    <property type="protein sequence ID" value="OEU11147.1"/>
    <property type="molecule type" value="Genomic_DNA"/>
</dbReference>
<evidence type="ECO:0000313" key="2">
    <source>
        <dbReference type="EMBL" id="OEU11147.1"/>
    </source>
</evidence>
<gene>
    <name evidence="2" type="ORF">FRACYDRAFT_220006</name>
</gene>
<dbReference type="InParanoid" id="A0A1E7EZ56"/>
<feature type="transmembrane region" description="Helical" evidence="1">
    <location>
        <begin position="60"/>
        <end position="78"/>
    </location>
</feature>
<evidence type="ECO:0000256" key="1">
    <source>
        <dbReference type="SAM" id="Phobius"/>
    </source>
</evidence>
<name>A0A1E7EZ56_9STRA</name>
<protein>
    <submittedName>
        <fullName evidence="2">Uncharacterized protein</fullName>
    </submittedName>
</protein>
<keyword evidence="1" id="KW-1133">Transmembrane helix</keyword>
<reference evidence="2 3" key="1">
    <citation type="submission" date="2016-09" db="EMBL/GenBank/DDBJ databases">
        <title>Extensive genetic diversity and differential bi-allelic expression allows diatom success in the polar Southern Ocean.</title>
        <authorList>
            <consortium name="DOE Joint Genome Institute"/>
            <person name="Mock T."/>
            <person name="Otillar R.P."/>
            <person name="Strauss J."/>
            <person name="Dupont C."/>
            <person name="Frickenhaus S."/>
            <person name="Maumus F."/>
            <person name="Mcmullan M."/>
            <person name="Sanges R."/>
            <person name="Schmutz J."/>
            <person name="Toseland A."/>
            <person name="Valas R."/>
            <person name="Veluchamy A."/>
            <person name="Ward B.J."/>
            <person name="Allen A."/>
            <person name="Barry K."/>
            <person name="Falciatore A."/>
            <person name="Ferrante M."/>
            <person name="Fortunato A.E."/>
            <person name="Gloeckner G."/>
            <person name="Gruber A."/>
            <person name="Hipkin R."/>
            <person name="Janech M."/>
            <person name="Kroth P."/>
            <person name="Leese F."/>
            <person name="Lindquist E."/>
            <person name="Lyon B.R."/>
            <person name="Martin J."/>
            <person name="Mayer C."/>
            <person name="Parker M."/>
            <person name="Quesneville H."/>
            <person name="Raymond J."/>
            <person name="Uhlig C."/>
            <person name="Valentin K.U."/>
            <person name="Worden A.Z."/>
            <person name="Armbrust E.V."/>
            <person name="Bowler C."/>
            <person name="Green B."/>
            <person name="Moulton V."/>
            <person name="Van Oosterhout C."/>
            <person name="Grigoriev I."/>
        </authorList>
    </citation>
    <scope>NUCLEOTIDE SEQUENCE [LARGE SCALE GENOMIC DNA]</scope>
    <source>
        <strain evidence="2 3">CCMP1102</strain>
    </source>
</reference>
<dbReference type="Proteomes" id="UP000095751">
    <property type="component" value="Unassembled WGS sequence"/>
</dbReference>
<accession>A0A1E7EZ56</accession>
<dbReference type="OrthoDB" id="1887033at2759"/>
<keyword evidence="1" id="KW-0812">Transmembrane</keyword>
<organism evidence="2 3">
    <name type="scientific">Fragilariopsis cylindrus CCMP1102</name>
    <dbReference type="NCBI Taxonomy" id="635003"/>
    <lineage>
        <taxon>Eukaryota</taxon>
        <taxon>Sar</taxon>
        <taxon>Stramenopiles</taxon>
        <taxon>Ochrophyta</taxon>
        <taxon>Bacillariophyta</taxon>
        <taxon>Bacillariophyceae</taxon>
        <taxon>Bacillariophycidae</taxon>
        <taxon>Bacillariales</taxon>
        <taxon>Bacillariaceae</taxon>
        <taxon>Fragilariopsis</taxon>
    </lineage>
</organism>
<sequence length="96" mass="10265">MPPPDCGNGWWNATTTKCDYWIPPPDPTMSPTMPCPECEECSTGSSVAAFESNNSNTTPSLVMAGIGGAAIVLVLGAIHKYFTRGSRRNEYSPIPN</sequence>
<dbReference type="KEGG" id="fcy:FRACYDRAFT_220006"/>